<dbReference type="Pfam" id="PF07298">
    <property type="entry name" value="NnrU"/>
    <property type="match status" value="1"/>
</dbReference>
<dbReference type="RefSeq" id="WP_184566579.1">
    <property type="nucleotide sequence ID" value="NZ_JACIEI010000010.1"/>
</dbReference>
<feature type="transmembrane region" description="Helical" evidence="5">
    <location>
        <begin position="64"/>
        <end position="82"/>
    </location>
</feature>
<dbReference type="Proteomes" id="UP000530268">
    <property type="component" value="Unassembled WGS sequence"/>
</dbReference>
<comment type="caution">
    <text evidence="7">The sequence shown here is derived from an EMBL/GenBank/DDBJ whole genome shotgun (WGS) entry which is preliminary data.</text>
</comment>
<accession>A0A7W6H1R1</accession>
<feature type="transmembrane region" description="Helical" evidence="5">
    <location>
        <begin position="35"/>
        <end position="52"/>
    </location>
</feature>
<evidence type="ECO:0000256" key="4">
    <source>
        <dbReference type="ARBA" id="ARBA00023136"/>
    </source>
</evidence>
<keyword evidence="4 5" id="KW-0472">Membrane</keyword>
<keyword evidence="3 5" id="KW-1133">Transmembrane helix</keyword>
<dbReference type="GO" id="GO:0016020">
    <property type="term" value="C:membrane"/>
    <property type="evidence" value="ECO:0007669"/>
    <property type="project" value="UniProtKB-SubCell"/>
</dbReference>
<organism evidence="7 8">
    <name type="scientific">Sulfitobacter undariae</name>
    <dbReference type="NCBI Taxonomy" id="1563671"/>
    <lineage>
        <taxon>Bacteria</taxon>
        <taxon>Pseudomonadati</taxon>
        <taxon>Pseudomonadota</taxon>
        <taxon>Alphaproteobacteria</taxon>
        <taxon>Rhodobacterales</taxon>
        <taxon>Roseobacteraceae</taxon>
        <taxon>Sulfitobacter</taxon>
    </lineage>
</organism>
<dbReference type="AlphaFoldDB" id="A0A7W6H1R1"/>
<name>A0A7W6H1R1_9RHOB</name>
<evidence type="ECO:0000313" key="8">
    <source>
        <dbReference type="Proteomes" id="UP000530268"/>
    </source>
</evidence>
<keyword evidence="2 5" id="KW-0812">Transmembrane</keyword>
<reference evidence="7 8" key="1">
    <citation type="submission" date="2020-08" db="EMBL/GenBank/DDBJ databases">
        <title>Genomic Encyclopedia of Type Strains, Phase IV (KMG-IV): sequencing the most valuable type-strain genomes for metagenomic binning, comparative biology and taxonomic classification.</title>
        <authorList>
            <person name="Goeker M."/>
        </authorList>
    </citation>
    <scope>NUCLEOTIDE SEQUENCE [LARGE SCALE GENOMIC DNA]</scope>
    <source>
        <strain evidence="7 8">DSM 102234</strain>
    </source>
</reference>
<comment type="subcellular location">
    <subcellularLocation>
        <location evidence="1">Membrane</location>
        <topology evidence="1">Multi-pass membrane protein</topology>
    </subcellularLocation>
</comment>
<evidence type="ECO:0000256" key="1">
    <source>
        <dbReference type="ARBA" id="ARBA00004141"/>
    </source>
</evidence>
<evidence type="ECO:0000259" key="6">
    <source>
        <dbReference type="Pfam" id="PF07298"/>
    </source>
</evidence>
<proteinExistence type="predicted"/>
<feature type="domain" description="NnrU" evidence="6">
    <location>
        <begin position="3"/>
        <end position="182"/>
    </location>
</feature>
<feature type="transmembrane region" description="Helical" evidence="5">
    <location>
        <begin position="160"/>
        <end position="180"/>
    </location>
</feature>
<protein>
    <submittedName>
        <fullName evidence="7">Putative membrane protein</fullName>
    </submittedName>
</protein>
<evidence type="ECO:0000256" key="3">
    <source>
        <dbReference type="ARBA" id="ARBA00022989"/>
    </source>
</evidence>
<feature type="transmembrane region" description="Helical" evidence="5">
    <location>
        <begin position="119"/>
        <end position="139"/>
    </location>
</feature>
<dbReference type="InterPro" id="IPR009915">
    <property type="entry name" value="NnrU_dom"/>
</dbReference>
<evidence type="ECO:0000256" key="2">
    <source>
        <dbReference type="ARBA" id="ARBA00022692"/>
    </source>
</evidence>
<dbReference type="EMBL" id="JACIEI010000010">
    <property type="protein sequence ID" value="MBB3995028.1"/>
    <property type="molecule type" value="Genomic_DNA"/>
</dbReference>
<keyword evidence="8" id="KW-1185">Reference proteome</keyword>
<evidence type="ECO:0000313" key="7">
    <source>
        <dbReference type="EMBL" id="MBB3995028.1"/>
    </source>
</evidence>
<gene>
    <name evidence="7" type="ORF">GGR95_002678</name>
</gene>
<sequence length="184" mass="19764">MTLLIIGLILWTAAHYFKRLMPAQRAALGDKGKGLIALAIVASLILIIIGYRTADFINVWYPPAFLKGINNLAMLFALWVYGSSAAKGAKAWPAYKLRHPQLTAVKIWAAAHLLVNGDLASIILFGGILAWAVGSVILINKSEPAWTPPAPAGRPTYIRLIVISLVMFAAIAGIHIALGVNPFS</sequence>
<evidence type="ECO:0000256" key="5">
    <source>
        <dbReference type="SAM" id="Phobius"/>
    </source>
</evidence>